<dbReference type="OrthoDB" id="977385at2"/>
<keyword evidence="2" id="KW-1003">Cell membrane</keyword>
<feature type="transmembrane region" description="Helical" evidence="6">
    <location>
        <begin position="156"/>
        <end position="177"/>
    </location>
</feature>
<dbReference type="Pfam" id="PF03631">
    <property type="entry name" value="Virul_fac_BrkB"/>
    <property type="match status" value="1"/>
</dbReference>
<feature type="transmembrane region" description="Helical" evidence="6">
    <location>
        <begin position="197"/>
        <end position="220"/>
    </location>
</feature>
<feature type="transmembrane region" description="Helical" evidence="6">
    <location>
        <begin position="52"/>
        <end position="75"/>
    </location>
</feature>
<name>A0A3D8YBX0_9BACT</name>
<evidence type="ECO:0000256" key="1">
    <source>
        <dbReference type="ARBA" id="ARBA00004651"/>
    </source>
</evidence>
<dbReference type="Proteomes" id="UP000256373">
    <property type="component" value="Unassembled WGS sequence"/>
</dbReference>
<dbReference type="AlphaFoldDB" id="A0A3D8YBX0"/>
<keyword evidence="5 6" id="KW-0472">Membrane</keyword>
<dbReference type="PANTHER" id="PTHR30213:SF0">
    <property type="entry name" value="UPF0761 MEMBRANE PROTEIN YIHY"/>
    <property type="match status" value="1"/>
</dbReference>
<sequence>MLEKLLRNRHIKQLILWAQRNTLFRGTISLYEILLNLVHSNRKFDIDQRASAVAYSLTLASFPAIIFLFTLIPYIPIADLDKQIMTMLQEAMPRGIYEDADQTIMDILSRPRRGVLSFGFIFTMIASTNGMMSLMHSFDVVFEEQETRGFLKKRGIAILLTLLLIAVVVVAILMLIVGDAVINYLSGWNIFQNSWVVFLFNVTRYLITFGALMLAISLIYRFAPSQGKRYTLFNFGTVIASVLILVATLGFSFYLSRFSSYNKLYGSIGTLIALMIWYYLLAFVIILGFEVNASIDTAKRRVRQRLRKAGTE</sequence>
<gene>
    <name evidence="7" type="ORF">DSL64_11870</name>
</gene>
<evidence type="ECO:0000313" key="7">
    <source>
        <dbReference type="EMBL" id="REA61652.1"/>
    </source>
</evidence>
<dbReference type="PIRSF" id="PIRSF035875">
    <property type="entry name" value="RNase_BN"/>
    <property type="match status" value="1"/>
</dbReference>
<keyword evidence="8" id="KW-1185">Reference proteome</keyword>
<evidence type="ECO:0000313" key="8">
    <source>
        <dbReference type="Proteomes" id="UP000256373"/>
    </source>
</evidence>
<dbReference type="RefSeq" id="WP_115831105.1">
    <property type="nucleotide sequence ID" value="NZ_QNUL01000007.1"/>
</dbReference>
<evidence type="ECO:0000256" key="2">
    <source>
        <dbReference type="ARBA" id="ARBA00022475"/>
    </source>
</evidence>
<evidence type="ECO:0000256" key="3">
    <source>
        <dbReference type="ARBA" id="ARBA00022692"/>
    </source>
</evidence>
<dbReference type="InterPro" id="IPR017039">
    <property type="entry name" value="Virul_fac_BrkB"/>
</dbReference>
<feature type="transmembrane region" description="Helical" evidence="6">
    <location>
        <begin position="232"/>
        <end position="256"/>
    </location>
</feature>
<feature type="transmembrane region" description="Helical" evidence="6">
    <location>
        <begin position="115"/>
        <end position="135"/>
    </location>
</feature>
<evidence type="ECO:0000256" key="6">
    <source>
        <dbReference type="SAM" id="Phobius"/>
    </source>
</evidence>
<keyword evidence="4 6" id="KW-1133">Transmembrane helix</keyword>
<dbReference type="NCBIfam" id="TIGR00765">
    <property type="entry name" value="yihY_not_rbn"/>
    <property type="match status" value="1"/>
</dbReference>
<protein>
    <submittedName>
        <fullName evidence="7">YihY/virulence factor BrkB family protein</fullName>
    </submittedName>
</protein>
<accession>A0A3D8YBX0</accession>
<dbReference type="GO" id="GO:0005886">
    <property type="term" value="C:plasma membrane"/>
    <property type="evidence" value="ECO:0007669"/>
    <property type="project" value="UniProtKB-SubCell"/>
</dbReference>
<organism evidence="7 8">
    <name type="scientific">Dyadobacter luteus</name>
    <dbReference type="NCBI Taxonomy" id="2259619"/>
    <lineage>
        <taxon>Bacteria</taxon>
        <taxon>Pseudomonadati</taxon>
        <taxon>Bacteroidota</taxon>
        <taxon>Cytophagia</taxon>
        <taxon>Cytophagales</taxon>
        <taxon>Spirosomataceae</taxon>
        <taxon>Dyadobacter</taxon>
    </lineage>
</organism>
<proteinExistence type="predicted"/>
<comment type="subcellular location">
    <subcellularLocation>
        <location evidence="1">Cell membrane</location>
        <topology evidence="1">Multi-pass membrane protein</topology>
    </subcellularLocation>
</comment>
<comment type="caution">
    <text evidence="7">The sequence shown here is derived from an EMBL/GenBank/DDBJ whole genome shotgun (WGS) entry which is preliminary data.</text>
</comment>
<evidence type="ECO:0000256" key="4">
    <source>
        <dbReference type="ARBA" id="ARBA00022989"/>
    </source>
</evidence>
<reference evidence="7 8" key="1">
    <citation type="submission" date="2018-07" db="EMBL/GenBank/DDBJ databases">
        <title>Dyadobacter roseus sp. nov., isolated from rose rhizosphere soil.</title>
        <authorList>
            <person name="Chen L."/>
        </authorList>
    </citation>
    <scope>NUCLEOTIDE SEQUENCE [LARGE SCALE GENOMIC DNA]</scope>
    <source>
        <strain evidence="7 8">RS19</strain>
    </source>
</reference>
<evidence type="ECO:0000256" key="5">
    <source>
        <dbReference type="ARBA" id="ARBA00023136"/>
    </source>
</evidence>
<dbReference type="EMBL" id="QNUL01000007">
    <property type="protein sequence ID" value="REA61652.1"/>
    <property type="molecule type" value="Genomic_DNA"/>
</dbReference>
<keyword evidence="3 6" id="KW-0812">Transmembrane</keyword>
<dbReference type="PANTHER" id="PTHR30213">
    <property type="entry name" value="INNER MEMBRANE PROTEIN YHJD"/>
    <property type="match status" value="1"/>
</dbReference>
<feature type="transmembrane region" description="Helical" evidence="6">
    <location>
        <begin position="276"/>
        <end position="295"/>
    </location>
</feature>